<keyword evidence="2" id="KW-0413">Isomerase</keyword>
<dbReference type="RefSeq" id="WP_105733262.1">
    <property type="nucleotide sequence ID" value="NZ_PVBT01000002.1"/>
</dbReference>
<dbReference type="PANTHER" id="PTHR21198:SF7">
    <property type="entry name" value="ASPARTATE-GLUTAMATE RACEMASE FAMILY"/>
    <property type="match status" value="1"/>
</dbReference>
<dbReference type="Gene3D" id="3.40.50.1860">
    <property type="match status" value="2"/>
</dbReference>
<dbReference type="Proteomes" id="UP000238563">
    <property type="component" value="Unassembled WGS sequence"/>
</dbReference>
<dbReference type="Pfam" id="PF01177">
    <property type="entry name" value="Asp_Glu_race"/>
    <property type="match status" value="1"/>
</dbReference>
<dbReference type="PROSITE" id="PS00923">
    <property type="entry name" value="ASP_GLU_RACEMASE_1"/>
    <property type="match status" value="1"/>
</dbReference>
<evidence type="ECO:0000313" key="3">
    <source>
        <dbReference type="EMBL" id="PRD55032.1"/>
    </source>
</evidence>
<comment type="similarity">
    <text evidence="1">Belongs to the aspartate/glutamate racemases family.</text>
</comment>
<dbReference type="NCBIfam" id="TIGR00035">
    <property type="entry name" value="asp_race"/>
    <property type="match status" value="1"/>
</dbReference>
<dbReference type="EMBL" id="PVBT01000002">
    <property type="protein sequence ID" value="PRD55032.1"/>
    <property type="molecule type" value="Genomic_DNA"/>
</dbReference>
<dbReference type="OrthoDB" id="9803739at2"/>
<keyword evidence="4" id="KW-1185">Reference proteome</keyword>
<dbReference type="InterPro" id="IPR004380">
    <property type="entry name" value="Asp_race"/>
</dbReference>
<name>A0A2S9JPM9_9HYPH</name>
<comment type="caution">
    <text evidence="3">The sequence shown here is derived from an EMBL/GenBank/DDBJ whole genome shotgun (WGS) entry which is preliminary data.</text>
</comment>
<accession>A0A2S9JPM9</accession>
<sequence>MAESSAPSHRPTVGIIGGMGPEATVDLMRRVIVLTPAQDDADHIHMLVDNNPAVPSRIAALIEETGPSPLPELIRMAKGLVASGASMLAMPCNTAHYYADEIAAAVAVPFLDMVELTGRRLAAVAPANATVGLLASTAVLKIGLYERALRRHGFAVRIPDRQDAVMAMIRAVKAGDTGVAQQNSLAIIAGELANAGADIVLVACTELSILTHNTAKTVPVIDALDVLAEEIVARGRRTRVP</sequence>
<evidence type="ECO:0000313" key="4">
    <source>
        <dbReference type="Proteomes" id="UP000238563"/>
    </source>
</evidence>
<organism evidence="3 4">
    <name type="scientific">Phyllobacterium myrsinacearum</name>
    <dbReference type="NCBI Taxonomy" id="28101"/>
    <lineage>
        <taxon>Bacteria</taxon>
        <taxon>Pseudomonadati</taxon>
        <taxon>Pseudomonadota</taxon>
        <taxon>Alphaproteobacteria</taxon>
        <taxon>Hyphomicrobiales</taxon>
        <taxon>Phyllobacteriaceae</taxon>
        <taxon>Phyllobacterium</taxon>
    </lineage>
</organism>
<protein>
    <submittedName>
        <fullName evidence="3">Aspartate racemase</fullName>
    </submittedName>
</protein>
<evidence type="ECO:0000256" key="2">
    <source>
        <dbReference type="ARBA" id="ARBA00023235"/>
    </source>
</evidence>
<dbReference type="InterPro" id="IPR001920">
    <property type="entry name" value="Asp/Glu_race"/>
</dbReference>
<dbReference type="InterPro" id="IPR018187">
    <property type="entry name" value="Asp/Glu_racemase_AS_1"/>
</dbReference>
<proteinExistence type="inferred from homology"/>
<reference evidence="3 4" key="1">
    <citation type="submission" date="2018-02" db="EMBL/GenBank/DDBJ databases">
        <title>The draft genome of Phyllobacterium myrsinacearum DSM5892.</title>
        <authorList>
            <person name="Li L."/>
            <person name="Liu L."/>
            <person name="Zhang X."/>
            <person name="Wang T."/>
        </authorList>
    </citation>
    <scope>NUCLEOTIDE SEQUENCE [LARGE SCALE GENOMIC DNA]</scope>
    <source>
        <strain evidence="3 4">DSM 5892</strain>
    </source>
</reference>
<dbReference type="SUPFAM" id="SSF53681">
    <property type="entry name" value="Aspartate/glutamate racemase"/>
    <property type="match status" value="2"/>
</dbReference>
<evidence type="ECO:0000256" key="1">
    <source>
        <dbReference type="ARBA" id="ARBA00007847"/>
    </source>
</evidence>
<dbReference type="GO" id="GO:0047661">
    <property type="term" value="F:amino-acid racemase activity"/>
    <property type="evidence" value="ECO:0007669"/>
    <property type="project" value="InterPro"/>
</dbReference>
<dbReference type="PANTHER" id="PTHR21198">
    <property type="entry name" value="GLUTAMATE RACEMASE"/>
    <property type="match status" value="1"/>
</dbReference>
<dbReference type="InterPro" id="IPR015942">
    <property type="entry name" value="Asp/Glu/hydantoin_racemase"/>
</dbReference>
<dbReference type="AlphaFoldDB" id="A0A2S9JPM9"/>
<gene>
    <name evidence="3" type="ORF">C5750_07510</name>
</gene>